<dbReference type="SUPFAM" id="SSF103473">
    <property type="entry name" value="MFS general substrate transporter"/>
    <property type="match status" value="1"/>
</dbReference>
<evidence type="ECO:0000256" key="1">
    <source>
        <dbReference type="ARBA" id="ARBA00004141"/>
    </source>
</evidence>
<sequence>MHSPEKVVINSASEENEPLLNQLGNGHSTTQSSSVTQEEKSGFTRKQLITLLSLGVTSAIQSSSFAILTPFFPVEAAKKGATQWQIGLMFGIYALISFVISPLFGKILPRVGGKFMFLSGLWVSAGCIMLFGVLDRLEPGRQFVNFCFLMRCVGAVGSAACGTASFALISNCFPNNIAQMIAWMETFSAIGIIAGPTIGGLFYQIGGYELPFFALGGACLLCVPINILILPSQSGQSREMGSIRKLLVIPSVWPICFAIMMVPAGLGFFDATMALHLQQFNVSPLTIGLMFLLAAGIYGVFSPLWGYLADKKKYTRLMIQIGFILMAVSYLLIGPSPLLQIKSSLENIYIGLVTFGFGLGNGLVPTFQDIMISARKRGMDDSMATHSVTSGLFNSFFALGNFFGPTLGGVMVQSIGFEWSVTILAAACIMVTILVLITDLVENRCGRSPQRPPRKKSHVVYTIVEGENETLVPPYPSVQDISTQISQGDINC</sequence>
<dbReference type="GO" id="GO:0016020">
    <property type="term" value="C:membrane"/>
    <property type="evidence" value="ECO:0007669"/>
    <property type="project" value="UniProtKB-SubCell"/>
</dbReference>
<dbReference type="Proteomes" id="UP001152320">
    <property type="component" value="Chromosome 22"/>
</dbReference>
<feature type="transmembrane region" description="Helical" evidence="7">
    <location>
        <begin position="146"/>
        <end position="169"/>
    </location>
</feature>
<dbReference type="EMBL" id="JAIZAY010000022">
    <property type="protein sequence ID" value="KAJ8020475.1"/>
    <property type="molecule type" value="Genomic_DNA"/>
</dbReference>
<dbReference type="InterPro" id="IPR050930">
    <property type="entry name" value="MFS_Vesicular_Transporter"/>
</dbReference>
<evidence type="ECO:0000313" key="10">
    <source>
        <dbReference type="Proteomes" id="UP001152320"/>
    </source>
</evidence>
<feature type="transmembrane region" description="Helical" evidence="7">
    <location>
        <begin position="287"/>
        <end position="305"/>
    </location>
</feature>
<keyword evidence="3 7" id="KW-0812">Transmembrane</keyword>
<feature type="domain" description="Major facilitator superfamily (MFS) profile" evidence="8">
    <location>
        <begin position="50"/>
        <end position="444"/>
    </location>
</feature>
<evidence type="ECO:0000256" key="3">
    <source>
        <dbReference type="ARBA" id="ARBA00022692"/>
    </source>
</evidence>
<organism evidence="9 10">
    <name type="scientific">Holothuria leucospilota</name>
    <name type="common">Black long sea cucumber</name>
    <name type="synonym">Mertensiothuria leucospilota</name>
    <dbReference type="NCBI Taxonomy" id="206669"/>
    <lineage>
        <taxon>Eukaryota</taxon>
        <taxon>Metazoa</taxon>
        <taxon>Echinodermata</taxon>
        <taxon>Eleutherozoa</taxon>
        <taxon>Echinozoa</taxon>
        <taxon>Holothuroidea</taxon>
        <taxon>Aspidochirotacea</taxon>
        <taxon>Aspidochirotida</taxon>
        <taxon>Holothuriidae</taxon>
        <taxon>Holothuria</taxon>
    </lineage>
</organism>
<evidence type="ECO:0000256" key="2">
    <source>
        <dbReference type="ARBA" id="ARBA00022448"/>
    </source>
</evidence>
<keyword evidence="2" id="KW-0813">Transport</keyword>
<dbReference type="InterPro" id="IPR036259">
    <property type="entry name" value="MFS_trans_sf"/>
</dbReference>
<reference evidence="9" key="1">
    <citation type="submission" date="2021-10" db="EMBL/GenBank/DDBJ databases">
        <title>Tropical sea cucumber genome reveals ecological adaptation and Cuvierian tubules defense mechanism.</title>
        <authorList>
            <person name="Chen T."/>
        </authorList>
    </citation>
    <scope>NUCLEOTIDE SEQUENCE</scope>
    <source>
        <strain evidence="9">Nanhai2018</strain>
        <tissue evidence="9">Muscle</tissue>
    </source>
</reference>
<evidence type="ECO:0000256" key="7">
    <source>
        <dbReference type="SAM" id="Phobius"/>
    </source>
</evidence>
<feature type="transmembrane region" description="Helical" evidence="7">
    <location>
        <begin position="317"/>
        <end position="336"/>
    </location>
</feature>
<feature type="region of interest" description="Disordered" evidence="6">
    <location>
        <begin position="19"/>
        <end position="39"/>
    </location>
</feature>
<feature type="transmembrane region" description="Helical" evidence="7">
    <location>
        <begin position="181"/>
        <end position="206"/>
    </location>
</feature>
<name>A0A9Q0YFJ7_HOLLE</name>
<comment type="subcellular location">
    <subcellularLocation>
        <location evidence="1">Membrane</location>
        <topology evidence="1">Multi-pass membrane protein</topology>
    </subcellularLocation>
</comment>
<evidence type="ECO:0000313" key="9">
    <source>
        <dbReference type="EMBL" id="KAJ8020475.1"/>
    </source>
</evidence>
<gene>
    <name evidence="9" type="ORF">HOLleu_40074</name>
</gene>
<feature type="transmembrane region" description="Helical" evidence="7">
    <location>
        <begin position="115"/>
        <end position="134"/>
    </location>
</feature>
<accession>A0A9Q0YFJ7</accession>
<dbReference type="PANTHER" id="PTHR23506:SF26">
    <property type="entry name" value="MFS-TYPE TRANSPORTER SLC18B1"/>
    <property type="match status" value="1"/>
</dbReference>
<dbReference type="InterPro" id="IPR020846">
    <property type="entry name" value="MFS_dom"/>
</dbReference>
<dbReference type="GO" id="GO:0022857">
    <property type="term" value="F:transmembrane transporter activity"/>
    <property type="evidence" value="ECO:0007669"/>
    <property type="project" value="InterPro"/>
</dbReference>
<keyword evidence="4 7" id="KW-1133">Transmembrane helix</keyword>
<feature type="transmembrane region" description="Helical" evidence="7">
    <location>
        <begin position="388"/>
        <end position="407"/>
    </location>
</feature>
<evidence type="ECO:0000256" key="4">
    <source>
        <dbReference type="ARBA" id="ARBA00022989"/>
    </source>
</evidence>
<feature type="transmembrane region" description="Helical" evidence="7">
    <location>
        <begin position="348"/>
        <end position="367"/>
    </location>
</feature>
<dbReference type="Pfam" id="PF07690">
    <property type="entry name" value="MFS_1"/>
    <property type="match status" value="1"/>
</dbReference>
<feature type="transmembrane region" description="Helical" evidence="7">
    <location>
        <begin position="84"/>
        <end position="103"/>
    </location>
</feature>
<dbReference type="InterPro" id="IPR011701">
    <property type="entry name" value="MFS"/>
</dbReference>
<keyword evidence="5 7" id="KW-0472">Membrane</keyword>
<feature type="transmembrane region" description="Helical" evidence="7">
    <location>
        <begin position="212"/>
        <end position="231"/>
    </location>
</feature>
<evidence type="ECO:0000256" key="6">
    <source>
        <dbReference type="SAM" id="MobiDB-lite"/>
    </source>
</evidence>
<proteinExistence type="predicted"/>
<comment type="caution">
    <text evidence="9">The sequence shown here is derived from an EMBL/GenBank/DDBJ whole genome shotgun (WGS) entry which is preliminary data.</text>
</comment>
<dbReference type="PANTHER" id="PTHR23506">
    <property type="entry name" value="GH10249P"/>
    <property type="match status" value="1"/>
</dbReference>
<feature type="transmembrane region" description="Helical" evidence="7">
    <location>
        <begin position="48"/>
        <end position="72"/>
    </location>
</feature>
<dbReference type="Gene3D" id="1.20.1250.20">
    <property type="entry name" value="MFS general substrate transporter like domains"/>
    <property type="match status" value="2"/>
</dbReference>
<dbReference type="PROSITE" id="PS50850">
    <property type="entry name" value="MFS"/>
    <property type="match status" value="1"/>
</dbReference>
<keyword evidence="10" id="KW-1185">Reference proteome</keyword>
<evidence type="ECO:0000256" key="5">
    <source>
        <dbReference type="ARBA" id="ARBA00023136"/>
    </source>
</evidence>
<feature type="transmembrane region" description="Helical" evidence="7">
    <location>
        <begin position="252"/>
        <end position="275"/>
    </location>
</feature>
<protein>
    <submittedName>
        <fullName evidence="9">MFS-type transporter SLC18B1</fullName>
    </submittedName>
</protein>
<evidence type="ECO:0000259" key="8">
    <source>
        <dbReference type="PROSITE" id="PS50850"/>
    </source>
</evidence>
<feature type="transmembrane region" description="Helical" evidence="7">
    <location>
        <begin position="419"/>
        <end position="441"/>
    </location>
</feature>
<dbReference type="AlphaFoldDB" id="A0A9Q0YFJ7"/>
<dbReference type="OrthoDB" id="446368at2759"/>